<dbReference type="PRINTS" id="PR00080">
    <property type="entry name" value="SDRFAMILY"/>
</dbReference>
<comment type="caution">
    <text evidence="4">The sequence shown here is derived from an EMBL/GenBank/DDBJ whole genome shotgun (WGS) entry which is preliminary data.</text>
</comment>
<evidence type="ECO:0000256" key="3">
    <source>
        <dbReference type="RuleBase" id="RU000363"/>
    </source>
</evidence>
<dbReference type="Pfam" id="PF00106">
    <property type="entry name" value="adh_short"/>
    <property type="match status" value="1"/>
</dbReference>
<dbReference type="PANTHER" id="PTHR43976">
    <property type="entry name" value="SHORT CHAIN DEHYDROGENASE"/>
    <property type="match status" value="1"/>
</dbReference>
<dbReference type="PRINTS" id="PR00081">
    <property type="entry name" value="GDHRDH"/>
</dbReference>
<dbReference type="AlphaFoldDB" id="A0A327WNI7"/>
<keyword evidence="2" id="KW-0560">Oxidoreductase</keyword>
<dbReference type="InterPro" id="IPR051911">
    <property type="entry name" value="SDR_oxidoreductase"/>
</dbReference>
<dbReference type="EMBL" id="QLMD01000017">
    <property type="protein sequence ID" value="RAJ93599.1"/>
    <property type="molecule type" value="Genomic_DNA"/>
</dbReference>
<evidence type="ECO:0000256" key="1">
    <source>
        <dbReference type="ARBA" id="ARBA00006484"/>
    </source>
</evidence>
<evidence type="ECO:0000313" key="4">
    <source>
        <dbReference type="EMBL" id="RAJ93599.1"/>
    </source>
</evidence>
<protein>
    <submittedName>
        <fullName evidence="5">Short-chain dehydrogenase/reductase</fullName>
    </submittedName>
    <submittedName>
        <fullName evidence="4">Short-subunit dehydrogenase</fullName>
    </submittedName>
</protein>
<dbReference type="GO" id="GO:0016491">
    <property type="term" value="F:oxidoreductase activity"/>
    <property type="evidence" value="ECO:0007669"/>
    <property type="project" value="UniProtKB-KW"/>
</dbReference>
<dbReference type="OrthoDB" id="9775296at2"/>
<proteinExistence type="inferred from homology"/>
<dbReference type="InterPro" id="IPR036291">
    <property type="entry name" value="NAD(P)-bd_dom_sf"/>
</dbReference>
<dbReference type="Proteomes" id="UP000287865">
    <property type="component" value="Unassembled WGS sequence"/>
</dbReference>
<gene>
    <name evidence="4" type="ORF">B0I24_1174</name>
    <name evidence="5" type="ORF">CWE07_13150</name>
</gene>
<evidence type="ECO:0000256" key="2">
    <source>
        <dbReference type="ARBA" id="ARBA00023002"/>
    </source>
</evidence>
<dbReference type="InterPro" id="IPR020904">
    <property type="entry name" value="Sc_DH/Rdtase_CS"/>
</dbReference>
<reference evidence="5 7" key="1">
    <citation type="journal article" date="2018" name="Front. Microbiol.">
        <title>Genome-Based Analysis Reveals the Taxonomy and Diversity of the Family Idiomarinaceae.</title>
        <authorList>
            <person name="Liu Y."/>
            <person name="Lai Q."/>
            <person name="Shao Z."/>
        </authorList>
    </citation>
    <scope>NUCLEOTIDE SEQUENCE [LARGE SCALE GENOMIC DNA]</scope>
    <source>
        <strain evidence="5 7">CF12-14</strain>
    </source>
</reference>
<reference evidence="4 6" key="2">
    <citation type="submission" date="2018-06" db="EMBL/GenBank/DDBJ databases">
        <title>Genomic Encyclopedia of Type Strains, Phase III (KMG-III): the genomes of soil and plant-associated and newly described type strains.</title>
        <authorList>
            <person name="Whitman W."/>
        </authorList>
    </citation>
    <scope>NUCLEOTIDE SEQUENCE [LARGE SCALE GENOMIC DNA]</scope>
    <source>
        <strain evidence="4 6">CGMCC 1.15366</strain>
    </source>
</reference>
<dbReference type="RefSeq" id="WP_111570353.1">
    <property type="nucleotide sequence ID" value="NZ_PIPK01000017.1"/>
</dbReference>
<comment type="similarity">
    <text evidence="1 3">Belongs to the short-chain dehydrogenases/reductases (SDR) family.</text>
</comment>
<dbReference type="InterPro" id="IPR002347">
    <property type="entry name" value="SDR_fam"/>
</dbReference>
<name>A0A327WNI7_9GAMM</name>
<evidence type="ECO:0000313" key="7">
    <source>
        <dbReference type="Proteomes" id="UP000287865"/>
    </source>
</evidence>
<evidence type="ECO:0000313" key="5">
    <source>
        <dbReference type="EMBL" id="RUO19054.1"/>
    </source>
</evidence>
<dbReference type="CDD" id="cd05374">
    <property type="entry name" value="17beta-HSD-like_SDR_c"/>
    <property type="match status" value="1"/>
</dbReference>
<dbReference type="NCBIfam" id="NF004824">
    <property type="entry name" value="PRK06180.1"/>
    <property type="match status" value="1"/>
</dbReference>
<dbReference type="Proteomes" id="UP000249203">
    <property type="component" value="Unassembled WGS sequence"/>
</dbReference>
<accession>A0A327WNI7</accession>
<dbReference type="SUPFAM" id="SSF51735">
    <property type="entry name" value="NAD(P)-binding Rossmann-fold domains"/>
    <property type="match status" value="1"/>
</dbReference>
<evidence type="ECO:0000313" key="6">
    <source>
        <dbReference type="Proteomes" id="UP000249203"/>
    </source>
</evidence>
<dbReference type="PANTHER" id="PTHR43976:SF16">
    <property type="entry name" value="SHORT-CHAIN DEHYDROGENASE_REDUCTASE FAMILY PROTEIN"/>
    <property type="match status" value="1"/>
</dbReference>
<keyword evidence="7" id="KW-1185">Reference proteome</keyword>
<dbReference type="EMBL" id="PIPK01000017">
    <property type="protein sequence ID" value="RUO19054.1"/>
    <property type="molecule type" value="Genomic_DNA"/>
</dbReference>
<dbReference type="PROSITE" id="PS00061">
    <property type="entry name" value="ADH_SHORT"/>
    <property type="match status" value="1"/>
</dbReference>
<dbReference type="Gene3D" id="3.40.50.720">
    <property type="entry name" value="NAD(P)-binding Rossmann-like Domain"/>
    <property type="match status" value="1"/>
</dbReference>
<sequence length="281" mass="30523">MANAQTKTWFITGAARGLGFEIASAAAAAGDNVVVTGRNLEKLQTAYSSHGSNVLTLELDVCNDKQINTCVKQAIEHFGRIDVLVNNAGYGQLGIFEEIARQKIESQFNTNVFGLMAVTRAVLPYMREQRAGQIFNISSIAGTAGYDGASVYCATKFAVEGFSESLALEVKQFGISDIIVEPGFFRTDFLDDSSVSYGDIQLDDYKEYSAAVNDSYQSHNHQQAGDPVKFGQAILTLANEDNPPLHFAAGSDAVENIRTAYNAHLKDLNDWAHLSTTTDIE</sequence>
<organism evidence="4 6">
    <name type="scientific">Aliidiomarina maris</name>
    <dbReference type="NCBI Taxonomy" id="531312"/>
    <lineage>
        <taxon>Bacteria</taxon>
        <taxon>Pseudomonadati</taxon>
        <taxon>Pseudomonadota</taxon>
        <taxon>Gammaproteobacteria</taxon>
        <taxon>Alteromonadales</taxon>
        <taxon>Idiomarinaceae</taxon>
        <taxon>Aliidiomarina</taxon>
    </lineage>
</organism>